<dbReference type="InterPro" id="IPR017649">
    <property type="entry name" value="SuccinylGlu_semiald_DH_AstD"/>
</dbReference>
<keyword evidence="1 4" id="KW-0056">Arginine metabolism</keyword>
<protein>
    <recommendedName>
        <fullName evidence="4">N-succinylglutamate 5-semialdehyde dehydrogenase</fullName>
        <ecNumber evidence="4">1.2.1.71</ecNumber>
    </recommendedName>
    <alternativeName>
        <fullName evidence="4">Succinylglutamic semialdehyde dehydrogenase</fullName>
        <shortName evidence="4">SGSD</shortName>
    </alternativeName>
</protein>
<keyword evidence="2 4" id="KW-0560">Oxidoreductase</keyword>
<dbReference type="InterPro" id="IPR016162">
    <property type="entry name" value="Ald_DH_N"/>
</dbReference>
<keyword evidence="3 4" id="KW-0520">NAD</keyword>
<dbReference type="EMBL" id="NWBU01000009">
    <property type="protein sequence ID" value="PTQ10945.1"/>
    <property type="molecule type" value="Genomic_DNA"/>
</dbReference>
<feature type="domain" description="Aldehyde dehydrogenase" evidence="6">
    <location>
        <begin position="10"/>
        <end position="459"/>
    </location>
</feature>
<gene>
    <name evidence="4 7" type="primary">astD</name>
    <name evidence="7" type="ORF">CLG96_11245</name>
</gene>
<evidence type="ECO:0000256" key="4">
    <source>
        <dbReference type="HAMAP-Rule" id="MF_01174"/>
    </source>
</evidence>
<dbReference type="PANTHER" id="PTHR11699">
    <property type="entry name" value="ALDEHYDE DEHYDROGENASE-RELATED"/>
    <property type="match status" value="1"/>
</dbReference>
<dbReference type="GO" id="GO:0043824">
    <property type="term" value="F:succinylglutamate-semialdehyde dehydrogenase activity"/>
    <property type="evidence" value="ECO:0007669"/>
    <property type="project" value="UniProtKB-EC"/>
</dbReference>
<dbReference type="FunFam" id="3.40.605.10:FF:000010">
    <property type="entry name" value="N-succinylglutamate 5-semialdehyde dehydrogenase"/>
    <property type="match status" value="1"/>
</dbReference>
<dbReference type="AlphaFoldDB" id="A0A2T5FXU7"/>
<dbReference type="Gene3D" id="3.40.605.10">
    <property type="entry name" value="Aldehyde Dehydrogenase, Chain A, domain 1"/>
    <property type="match status" value="1"/>
</dbReference>
<dbReference type="GO" id="GO:0019544">
    <property type="term" value="P:L-arginine catabolic process to L-glutamate"/>
    <property type="evidence" value="ECO:0007669"/>
    <property type="project" value="UniProtKB-UniRule"/>
</dbReference>
<comment type="function">
    <text evidence="4">Catalyzes the NAD-dependent reduction of succinylglutamate semialdehyde into succinylglutamate.</text>
</comment>
<keyword evidence="8" id="KW-1185">Reference proteome</keyword>
<dbReference type="InterPro" id="IPR016163">
    <property type="entry name" value="Ald_DH_C"/>
</dbReference>
<organism evidence="7 8">
    <name type="scientific">Sphingomonas oleivorans</name>
    <dbReference type="NCBI Taxonomy" id="1735121"/>
    <lineage>
        <taxon>Bacteria</taxon>
        <taxon>Pseudomonadati</taxon>
        <taxon>Pseudomonadota</taxon>
        <taxon>Alphaproteobacteria</taxon>
        <taxon>Sphingomonadales</taxon>
        <taxon>Sphingomonadaceae</taxon>
        <taxon>Sphingomonas</taxon>
    </lineage>
</organism>
<dbReference type="InterPro" id="IPR029510">
    <property type="entry name" value="Ald_DH_CS_GLU"/>
</dbReference>
<feature type="active site" evidence="4">
    <location>
        <position position="276"/>
    </location>
</feature>
<feature type="active site" evidence="4 5">
    <location>
        <position position="243"/>
    </location>
</feature>
<name>A0A2T5FXU7_9SPHN</name>
<dbReference type="UniPathway" id="UPA00185">
    <property type="reaction ID" value="UER00282"/>
</dbReference>
<dbReference type="PROSITE" id="PS00687">
    <property type="entry name" value="ALDEHYDE_DEHYDR_GLU"/>
    <property type="match status" value="1"/>
</dbReference>
<dbReference type="CDD" id="cd07095">
    <property type="entry name" value="ALDH_SGSD_AstD"/>
    <property type="match status" value="1"/>
</dbReference>
<reference evidence="7 8" key="1">
    <citation type="submission" date="2017-09" db="EMBL/GenBank/DDBJ databases">
        <title>Sphingomonas panjinensis sp.nov., isolated from oil-contaminated soil.</title>
        <authorList>
            <person name="Wang L."/>
            <person name="Chen L."/>
        </authorList>
    </citation>
    <scope>NUCLEOTIDE SEQUENCE [LARGE SCALE GENOMIC DNA]</scope>
    <source>
        <strain evidence="7 8">FW-11</strain>
    </source>
</reference>
<dbReference type="Proteomes" id="UP000244162">
    <property type="component" value="Unassembled WGS sequence"/>
</dbReference>
<dbReference type="InterPro" id="IPR016161">
    <property type="entry name" value="Ald_DH/histidinol_DH"/>
</dbReference>
<feature type="binding site" evidence="4">
    <location>
        <begin position="220"/>
        <end position="225"/>
    </location>
    <ligand>
        <name>NAD(+)</name>
        <dbReference type="ChEBI" id="CHEBI:57540"/>
    </ligand>
</feature>
<dbReference type="InterPro" id="IPR016160">
    <property type="entry name" value="Ald_DH_CS_CYS"/>
</dbReference>
<evidence type="ECO:0000259" key="6">
    <source>
        <dbReference type="Pfam" id="PF00171"/>
    </source>
</evidence>
<comment type="caution">
    <text evidence="7">The sequence shown here is derived from an EMBL/GenBank/DDBJ whole genome shotgun (WGS) entry which is preliminary data.</text>
</comment>
<dbReference type="Pfam" id="PF00171">
    <property type="entry name" value="Aldedh"/>
    <property type="match status" value="1"/>
</dbReference>
<evidence type="ECO:0000313" key="7">
    <source>
        <dbReference type="EMBL" id="PTQ10945.1"/>
    </source>
</evidence>
<comment type="pathway">
    <text evidence="4">Amino-acid degradation; L-arginine degradation via AST pathway; L-glutamate and succinate from L-arginine: step 4/5.</text>
</comment>
<dbReference type="NCBIfam" id="TIGR03240">
    <property type="entry name" value="arg_catab_astD"/>
    <property type="match status" value="1"/>
</dbReference>
<dbReference type="RefSeq" id="WP_107968017.1">
    <property type="nucleotide sequence ID" value="NZ_NWBU01000009.1"/>
</dbReference>
<dbReference type="GO" id="GO:0019545">
    <property type="term" value="P:L-arginine catabolic process to succinate"/>
    <property type="evidence" value="ECO:0007669"/>
    <property type="project" value="UniProtKB-UniRule"/>
</dbReference>
<dbReference type="PROSITE" id="PS00070">
    <property type="entry name" value="ALDEHYDE_DEHYDR_CYS"/>
    <property type="match status" value="1"/>
</dbReference>
<evidence type="ECO:0000256" key="2">
    <source>
        <dbReference type="ARBA" id="ARBA00023002"/>
    </source>
</evidence>
<dbReference type="Gene3D" id="3.40.309.10">
    <property type="entry name" value="Aldehyde Dehydrogenase, Chain A, domain 2"/>
    <property type="match status" value="1"/>
</dbReference>
<comment type="catalytic activity">
    <reaction evidence="4">
        <text>N-succinyl-L-glutamate 5-semialdehyde + NAD(+) + H2O = N-succinyl-L-glutamate + NADH + 2 H(+)</text>
        <dbReference type="Rhea" id="RHEA:10812"/>
        <dbReference type="ChEBI" id="CHEBI:15377"/>
        <dbReference type="ChEBI" id="CHEBI:15378"/>
        <dbReference type="ChEBI" id="CHEBI:57540"/>
        <dbReference type="ChEBI" id="CHEBI:57945"/>
        <dbReference type="ChEBI" id="CHEBI:58520"/>
        <dbReference type="ChEBI" id="CHEBI:58763"/>
        <dbReference type="EC" id="1.2.1.71"/>
    </reaction>
</comment>
<evidence type="ECO:0000256" key="3">
    <source>
        <dbReference type="ARBA" id="ARBA00023027"/>
    </source>
</evidence>
<sequence>MSGLYIDGRWRAGSGAPFASIDPATGETIWEEASASPADVAAAVAAARAAFRGWADTPLDERIAAVRRFAGVLGERRSMLAEAISRETGKALWESEAEIGSMIAKVEVSIAAQAERAGTREAALAFGSAVLRHRPHGVMAVLGPYNFPGHLPNGHIVPALLAGDTIVFKPSELTPLVGQLMAEAWAGAGLPAGVFNLVQGGRDTGAALIETHIDGLLFTGSAAAGAHFRRVFADRPQVILALELGGNNPLIAWDTPAEPAASIIAQSAFVTTGQRCSCARRLIVPEGASGDAIVEAVAALADRLRIGAWNEAPESFMGPLISDAAAAQAHGAVDRLVAAGARSIRPLLRPEGKRSAFVTPALIDVTGIAAPDAEIFAPVLQIIRVPGFDAAIEAANATAFGLSAGLISDDDALWHRFLDRSRAGVVNRNRPTTGAASNMPFGGIGASGNHRPSAYYAADYCAYPVASFEAAKVVDQSDSIRGLATS</sequence>
<dbReference type="NCBIfam" id="NF006992">
    <property type="entry name" value="PRK09457.1"/>
    <property type="match status" value="1"/>
</dbReference>
<dbReference type="EC" id="1.2.1.71" evidence="4"/>
<comment type="similarity">
    <text evidence="4">Belongs to the aldehyde dehydrogenase family. AstD subfamily.</text>
</comment>
<evidence type="ECO:0000313" key="8">
    <source>
        <dbReference type="Proteomes" id="UP000244162"/>
    </source>
</evidence>
<proteinExistence type="inferred from homology"/>
<dbReference type="OrthoDB" id="9802947at2"/>
<evidence type="ECO:0000256" key="1">
    <source>
        <dbReference type="ARBA" id="ARBA00022503"/>
    </source>
</evidence>
<evidence type="ECO:0000256" key="5">
    <source>
        <dbReference type="PROSITE-ProRule" id="PRU10007"/>
    </source>
</evidence>
<dbReference type="InterPro" id="IPR015590">
    <property type="entry name" value="Aldehyde_DH_dom"/>
</dbReference>
<accession>A0A2T5FXU7</accession>
<dbReference type="SUPFAM" id="SSF53720">
    <property type="entry name" value="ALDH-like"/>
    <property type="match status" value="1"/>
</dbReference>
<dbReference type="HAMAP" id="MF_01174">
    <property type="entry name" value="Aldedh_AstD"/>
    <property type="match status" value="1"/>
</dbReference>